<keyword evidence="4" id="KW-1185">Reference proteome</keyword>
<reference evidence="3 4" key="1">
    <citation type="submission" date="2020-07" db="EMBL/GenBank/DDBJ databases">
        <title>Sequencing the genomes of 1000 actinobacteria strains.</title>
        <authorList>
            <person name="Klenk H.-P."/>
        </authorList>
    </citation>
    <scope>NUCLEOTIDE SEQUENCE [LARGE SCALE GENOMIC DNA]</scope>
    <source>
        <strain evidence="3 4">DSM 104006</strain>
    </source>
</reference>
<dbReference type="InterPro" id="IPR052509">
    <property type="entry name" value="Metal_resp_DNA-bind_regulator"/>
</dbReference>
<dbReference type="EMBL" id="JACCFK010000002">
    <property type="protein sequence ID" value="NYI93432.1"/>
    <property type="molecule type" value="Genomic_DNA"/>
</dbReference>
<evidence type="ECO:0000313" key="4">
    <source>
        <dbReference type="Proteomes" id="UP000549616"/>
    </source>
</evidence>
<protein>
    <submittedName>
        <fullName evidence="3">DNA-binding PadR family transcriptional regulator</fullName>
    </submittedName>
</protein>
<evidence type="ECO:0000259" key="2">
    <source>
        <dbReference type="Pfam" id="PF03551"/>
    </source>
</evidence>
<dbReference type="SUPFAM" id="SSF46785">
    <property type="entry name" value="Winged helix' DNA-binding domain"/>
    <property type="match status" value="1"/>
</dbReference>
<dbReference type="Gene3D" id="1.10.10.10">
    <property type="entry name" value="Winged helix-like DNA-binding domain superfamily/Winged helix DNA-binding domain"/>
    <property type="match status" value="1"/>
</dbReference>
<evidence type="ECO:0000313" key="3">
    <source>
        <dbReference type="EMBL" id="NYI93432.1"/>
    </source>
</evidence>
<dbReference type="Proteomes" id="UP000549616">
    <property type="component" value="Unassembled WGS sequence"/>
</dbReference>
<dbReference type="RefSeq" id="WP_179777606.1">
    <property type="nucleotide sequence ID" value="NZ_JACCFK010000002.1"/>
</dbReference>
<keyword evidence="1" id="KW-0175">Coiled coil</keyword>
<evidence type="ECO:0000256" key="1">
    <source>
        <dbReference type="SAM" id="Coils"/>
    </source>
</evidence>
<proteinExistence type="predicted"/>
<sequence length="191" mass="21276">MPRRALDNPLVLAVLGLLLEAPSHPYQMLAELRARSESRAKAINRGTLYDVVEALVAAEWLVPQGVERSGNRPERTVYTLTEVGRRELIRRLDAQIREPRREFTEFLGAVTYLGALGPDGAVDALTARARRLSERIEADEARLSAALDTVPRLHVIEAEYALHIARAELAWIEGLIGEIHAGSLTWPSRKD</sequence>
<feature type="domain" description="Transcription regulator PadR N-terminal" evidence="2">
    <location>
        <begin position="14"/>
        <end position="88"/>
    </location>
</feature>
<dbReference type="InterPro" id="IPR036388">
    <property type="entry name" value="WH-like_DNA-bd_sf"/>
</dbReference>
<dbReference type="InterPro" id="IPR036390">
    <property type="entry name" value="WH_DNA-bd_sf"/>
</dbReference>
<feature type="coiled-coil region" evidence="1">
    <location>
        <begin position="122"/>
        <end position="149"/>
    </location>
</feature>
<dbReference type="PANTHER" id="PTHR33169:SF14">
    <property type="entry name" value="TRANSCRIPTIONAL REGULATOR RV3488"/>
    <property type="match status" value="1"/>
</dbReference>
<dbReference type="Pfam" id="PF03551">
    <property type="entry name" value="PadR"/>
    <property type="match status" value="1"/>
</dbReference>
<name>A0A853BFI1_9PSEU</name>
<dbReference type="PANTHER" id="PTHR33169">
    <property type="entry name" value="PADR-FAMILY TRANSCRIPTIONAL REGULATOR"/>
    <property type="match status" value="1"/>
</dbReference>
<dbReference type="InterPro" id="IPR005149">
    <property type="entry name" value="Tscrpt_reg_PadR_N"/>
</dbReference>
<dbReference type="AlphaFoldDB" id="A0A853BFI1"/>
<organism evidence="3 4">
    <name type="scientific">Amycolatopsis endophytica</name>
    <dbReference type="NCBI Taxonomy" id="860233"/>
    <lineage>
        <taxon>Bacteria</taxon>
        <taxon>Bacillati</taxon>
        <taxon>Actinomycetota</taxon>
        <taxon>Actinomycetes</taxon>
        <taxon>Pseudonocardiales</taxon>
        <taxon>Pseudonocardiaceae</taxon>
        <taxon>Amycolatopsis</taxon>
    </lineage>
</organism>
<comment type="caution">
    <text evidence="3">The sequence shown here is derived from an EMBL/GenBank/DDBJ whole genome shotgun (WGS) entry which is preliminary data.</text>
</comment>
<accession>A0A853BFI1</accession>
<gene>
    <name evidence="3" type="ORF">HNR02_006807</name>
</gene>
<keyword evidence="3" id="KW-0238">DNA-binding</keyword>
<dbReference type="GO" id="GO:0003677">
    <property type="term" value="F:DNA binding"/>
    <property type="evidence" value="ECO:0007669"/>
    <property type="project" value="UniProtKB-KW"/>
</dbReference>